<accession>A0A412Q2L0</accession>
<dbReference type="AlphaFoldDB" id="A0A412Q2L0"/>
<dbReference type="EMBL" id="QRXG01000015">
    <property type="protein sequence ID" value="RGT80621.1"/>
    <property type="molecule type" value="Genomic_DNA"/>
</dbReference>
<comment type="caution">
    <text evidence="1">The sequence shown here is derived from an EMBL/GenBank/DDBJ whole genome shotgun (WGS) entry which is preliminary data.</text>
</comment>
<protein>
    <submittedName>
        <fullName evidence="1">Uncharacterized protein</fullName>
    </submittedName>
</protein>
<reference evidence="1 2" key="1">
    <citation type="submission" date="2018-08" db="EMBL/GenBank/DDBJ databases">
        <title>A genome reference for cultivated species of the human gut microbiota.</title>
        <authorList>
            <person name="Zou Y."/>
            <person name="Xue W."/>
            <person name="Luo G."/>
        </authorList>
    </citation>
    <scope>NUCLEOTIDE SEQUENCE [LARGE SCALE GENOMIC DNA]</scope>
    <source>
        <strain evidence="1 2">AF18-16LB</strain>
    </source>
</reference>
<evidence type="ECO:0000313" key="2">
    <source>
        <dbReference type="Proteomes" id="UP000284296"/>
    </source>
</evidence>
<name>A0A412Q2L0_9FIRM</name>
<dbReference type="Proteomes" id="UP000284296">
    <property type="component" value="Unassembled WGS sequence"/>
</dbReference>
<evidence type="ECO:0000313" key="1">
    <source>
        <dbReference type="EMBL" id="RGT80621.1"/>
    </source>
</evidence>
<proteinExistence type="predicted"/>
<sequence length="84" mass="10079">MTTETRQGNTLQETYQYPSQKMMNKMKYAIKSNVNSRNLMVAREADLIKNLNLKIIELKNYYTTKTRDKWMQVLDWYIICTFNG</sequence>
<gene>
    <name evidence="1" type="ORF">DWX06_09835</name>
</gene>
<organism evidence="1 2">
    <name type="scientific">Agathobacter rectalis</name>
    <dbReference type="NCBI Taxonomy" id="39491"/>
    <lineage>
        <taxon>Bacteria</taxon>
        <taxon>Bacillati</taxon>
        <taxon>Bacillota</taxon>
        <taxon>Clostridia</taxon>
        <taxon>Lachnospirales</taxon>
        <taxon>Lachnospiraceae</taxon>
        <taxon>Agathobacter</taxon>
    </lineage>
</organism>